<dbReference type="SMART" id="SM00749">
    <property type="entry name" value="BON"/>
    <property type="match status" value="3"/>
</dbReference>
<comment type="caution">
    <text evidence="3">The sequence shown here is derived from an EMBL/GenBank/DDBJ whole genome shotgun (WGS) entry which is preliminary data.</text>
</comment>
<feature type="domain" description="BON" evidence="2">
    <location>
        <begin position="2"/>
        <end position="70"/>
    </location>
</feature>
<dbReference type="GO" id="GO:0008483">
    <property type="term" value="F:transaminase activity"/>
    <property type="evidence" value="ECO:0007669"/>
    <property type="project" value="UniProtKB-KW"/>
</dbReference>
<feature type="domain" description="BON" evidence="2">
    <location>
        <begin position="77"/>
        <end position="145"/>
    </location>
</feature>
<dbReference type="PROSITE" id="PS50914">
    <property type="entry name" value="BON"/>
    <property type="match status" value="3"/>
</dbReference>
<name>A0A261S1L8_9BORD</name>
<evidence type="ECO:0000256" key="1">
    <source>
        <dbReference type="ARBA" id="ARBA00022729"/>
    </source>
</evidence>
<evidence type="ECO:0000313" key="3">
    <source>
        <dbReference type="EMBL" id="OZI31239.1"/>
    </source>
</evidence>
<feature type="domain" description="BON" evidence="2">
    <location>
        <begin position="148"/>
        <end position="215"/>
    </location>
</feature>
<keyword evidence="4" id="KW-1185">Reference proteome</keyword>
<dbReference type="EMBL" id="NEVM01000005">
    <property type="protein sequence ID" value="OZI31239.1"/>
    <property type="molecule type" value="Genomic_DNA"/>
</dbReference>
<dbReference type="PANTHER" id="PTHR34606">
    <property type="entry name" value="BON DOMAIN-CONTAINING PROTEIN"/>
    <property type="match status" value="1"/>
</dbReference>
<protein>
    <submittedName>
        <fullName evidence="3">Ornithine aminotransferase</fullName>
    </submittedName>
</protein>
<dbReference type="PANTHER" id="PTHR34606:SF4">
    <property type="entry name" value="OUTER MEMBRANE LIPOPROTEIN DOLP"/>
    <property type="match status" value="1"/>
</dbReference>
<dbReference type="AlphaFoldDB" id="A0A261S1L8"/>
<dbReference type="InterPro" id="IPR051686">
    <property type="entry name" value="Lipoprotein_DolP"/>
</dbReference>
<evidence type="ECO:0000259" key="2">
    <source>
        <dbReference type="PROSITE" id="PS50914"/>
    </source>
</evidence>
<organism evidence="3 4">
    <name type="scientific">Bordetella genomosp. 10</name>
    <dbReference type="NCBI Taxonomy" id="1416804"/>
    <lineage>
        <taxon>Bacteria</taxon>
        <taxon>Pseudomonadati</taxon>
        <taxon>Pseudomonadota</taxon>
        <taxon>Betaproteobacteria</taxon>
        <taxon>Burkholderiales</taxon>
        <taxon>Alcaligenaceae</taxon>
        <taxon>Bordetella</taxon>
    </lineage>
</organism>
<dbReference type="Proteomes" id="UP000216020">
    <property type="component" value="Unassembled WGS sequence"/>
</dbReference>
<reference evidence="4" key="1">
    <citation type="submission" date="2017-05" db="EMBL/GenBank/DDBJ databases">
        <title>Complete and WGS of Bordetella genogroups.</title>
        <authorList>
            <person name="Spilker T."/>
            <person name="Lipuma J."/>
        </authorList>
    </citation>
    <scope>NUCLEOTIDE SEQUENCE [LARGE SCALE GENOMIC DNA]</scope>
    <source>
        <strain evidence="4">AU16122</strain>
    </source>
</reference>
<sequence length="215" mass="23614">MGDRDLRRLVLDELEFDPSIDARNIGVAVQEGIVTLTGHVTSFAEKYNAERAVQRVKGVRGLAQELEVRLSPAVHAEDDKLAKRVADMLAWDSSVPAEKVHVKVQNGWVTLSGLVDWDYQRRSCESTVRRLAGIRGILNDIKVAERVHAGDVRACVDKALQRSAEIEAKGIRLQVLGGSVTLSGQVHSWHERNAVQKAVWAVPGVTAVVNQLDVS</sequence>
<proteinExistence type="predicted"/>
<dbReference type="RefSeq" id="WP_094855653.1">
    <property type="nucleotide sequence ID" value="NZ_NEVM01000005.1"/>
</dbReference>
<dbReference type="Gene3D" id="3.30.1340.30">
    <property type="match status" value="3"/>
</dbReference>
<dbReference type="InterPro" id="IPR014004">
    <property type="entry name" value="Transpt-assoc_nodulatn_dom_bac"/>
</dbReference>
<dbReference type="InterPro" id="IPR007055">
    <property type="entry name" value="BON_dom"/>
</dbReference>
<evidence type="ECO:0000313" key="4">
    <source>
        <dbReference type="Proteomes" id="UP000216020"/>
    </source>
</evidence>
<dbReference type="OrthoDB" id="870892at2"/>
<keyword evidence="3" id="KW-0808">Transferase</keyword>
<accession>A0A261S1L8</accession>
<gene>
    <name evidence="3" type="ORF">CAL29_25260</name>
</gene>
<dbReference type="Pfam" id="PF04972">
    <property type="entry name" value="BON"/>
    <property type="match status" value="3"/>
</dbReference>
<keyword evidence="3" id="KW-0032">Aminotransferase</keyword>
<keyword evidence="1" id="KW-0732">Signal</keyword>